<dbReference type="EC" id="2.7.13.3" evidence="2"/>
<keyword evidence="6 15" id="KW-0418">Kinase</keyword>
<dbReference type="GO" id="GO:0005524">
    <property type="term" value="F:ATP binding"/>
    <property type="evidence" value="ECO:0007669"/>
    <property type="project" value="UniProtKB-KW"/>
</dbReference>
<evidence type="ECO:0000259" key="14">
    <source>
        <dbReference type="Pfam" id="PF23539"/>
    </source>
</evidence>
<dbReference type="GO" id="GO:0016020">
    <property type="term" value="C:membrane"/>
    <property type="evidence" value="ECO:0007669"/>
    <property type="project" value="InterPro"/>
</dbReference>
<feature type="domain" description="DUF7134" evidence="14">
    <location>
        <begin position="8"/>
        <end position="172"/>
    </location>
</feature>
<dbReference type="EMBL" id="LT576035">
    <property type="protein sequence ID" value="SBN39758.1"/>
    <property type="molecule type" value="Genomic_DNA"/>
</dbReference>
<feature type="transmembrane region" description="Helical" evidence="11">
    <location>
        <begin position="114"/>
        <end position="132"/>
    </location>
</feature>
<dbReference type="InterPro" id="IPR011712">
    <property type="entry name" value="Sig_transdc_His_kin_sub3_dim/P"/>
</dbReference>
<evidence type="ECO:0000256" key="5">
    <source>
        <dbReference type="ARBA" id="ARBA00022741"/>
    </source>
</evidence>
<feature type="transmembrane region" description="Helical" evidence="11">
    <location>
        <begin position="144"/>
        <end position="165"/>
    </location>
</feature>
<dbReference type="Pfam" id="PF23539">
    <property type="entry name" value="DUF7134"/>
    <property type="match status" value="1"/>
</dbReference>
<keyword evidence="11" id="KW-0472">Membrane</keyword>
<dbReference type="Pfam" id="PF07730">
    <property type="entry name" value="HisKA_3"/>
    <property type="match status" value="1"/>
</dbReference>
<dbReference type="GO" id="GO:0000155">
    <property type="term" value="F:phosphorelay sensor kinase activity"/>
    <property type="evidence" value="ECO:0007669"/>
    <property type="project" value="InterPro"/>
</dbReference>
<feature type="transmembrane region" description="Helical" evidence="11">
    <location>
        <begin position="74"/>
        <end position="94"/>
    </location>
</feature>
<dbReference type="Gene3D" id="3.30.565.10">
    <property type="entry name" value="Histidine kinase-like ATPase, C-terminal domain"/>
    <property type="match status" value="1"/>
</dbReference>
<sequence>MPRVKQVSDWFGAHPMFADSVWAGFIAVVSLLGAASISGRWDSAGSGPILDILYIVWALSYAVPMIWRRTRPVLACWLLLIPHLVQLMVITQPMPGNITVPMMMYAVAVHGSPRAGRIWLGVGVLAAAAAALRWSYRGNGAEQYWTVAVFNAFALSALVVASWLLGAFNRERHATVASLRDRAEALERERDRFAELAAEQERSRISREMHDVVAHSLSVIVVQTDGIRYALDQPGDPAAQVEQARGALDTIGQTARTALRDTRALVGALRDGESVEMAPQPQLDDIPQLVAPTANSGLPVELTIDGDPAWHAPLGPAQQAAAYRIVQESLTNVIKHAGPGAQAWVRLIHDPAGLTIWVRDDGQGTQTNDGLGHGLIGMRERVASSHGTLTARNRLDGGFEVIATLPVGGQSGTVEPAGPRPDTHRWGTDNGRKGDEDNGR</sequence>
<protein>
    <recommendedName>
        <fullName evidence="2">histidine kinase</fullName>
        <ecNumber evidence="2">2.7.13.3</ecNumber>
    </recommendedName>
</protein>
<keyword evidence="5" id="KW-0547">Nucleotide-binding</keyword>
<keyword evidence="9" id="KW-0175">Coiled coil</keyword>
<feature type="transmembrane region" description="Helical" evidence="11">
    <location>
        <begin position="21"/>
        <end position="41"/>
    </location>
</feature>
<evidence type="ECO:0000256" key="10">
    <source>
        <dbReference type="SAM" id="MobiDB-lite"/>
    </source>
</evidence>
<feature type="transmembrane region" description="Helical" evidence="11">
    <location>
        <begin position="47"/>
        <end position="67"/>
    </location>
</feature>
<dbReference type="Pfam" id="PF02518">
    <property type="entry name" value="HATPase_c"/>
    <property type="match status" value="1"/>
</dbReference>
<feature type="domain" description="Histidine kinase/HSP90-like ATPase" evidence="12">
    <location>
        <begin position="319"/>
        <end position="407"/>
    </location>
</feature>
<evidence type="ECO:0000313" key="15">
    <source>
        <dbReference type="EMBL" id="SBN39758.1"/>
    </source>
</evidence>
<keyword evidence="3" id="KW-0597">Phosphoprotein</keyword>
<evidence type="ECO:0000256" key="11">
    <source>
        <dbReference type="SAM" id="Phobius"/>
    </source>
</evidence>
<evidence type="ECO:0000256" key="6">
    <source>
        <dbReference type="ARBA" id="ARBA00022777"/>
    </source>
</evidence>
<dbReference type="InterPro" id="IPR003594">
    <property type="entry name" value="HATPase_dom"/>
</dbReference>
<evidence type="ECO:0000259" key="12">
    <source>
        <dbReference type="Pfam" id="PF02518"/>
    </source>
</evidence>
<feature type="coiled-coil region" evidence="9">
    <location>
        <begin position="169"/>
        <end position="203"/>
    </location>
</feature>
<keyword evidence="4" id="KW-0808">Transferase</keyword>
<dbReference type="InterPro" id="IPR036890">
    <property type="entry name" value="HATPase_C_sf"/>
</dbReference>
<comment type="catalytic activity">
    <reaction evidence="1">
        <text>ATP + protein L-histidine = ADP + protein N-phospho-L-histidine.</text>
        <dbReference type="EC" id="2.7.13.3"/>
    </reaction>
</comment>
<evidence type="ECO:0000259" key="13">
    <source>
        <dbReference type="Pfam" id="PF07730"/>
    </source>
</evidence>
<evidence type="ECO:0000256" key="9">
    <source>
        <dbReference type="SAM" id="Coils"/>
    </source>
</evidence>
<keyword evidence="7" id="KW-0067">ATP-binding</keyword>
<dbReference type="InterPro" id="IPR050482">
    <property type="entry name" value="Sensor_HK_TwoCompSys"/>
</dbReference>
<evidence type="ECO:0000256" key="8">
    <source>
        <dbReference type="ARBA" id="ARBA00023012"/>
    </source>
</evidence>
<dbReference type="SUPFAM" id="SSF55874">
    <property type="entry name" value="ATPase domain of HSP90 chaperone/DNA topoisomerase II/histidine kinase"/>
    <property type="match status" value="1"/>
</dbReference>
<evidence type="ECO:0000256" key="2">
    <source>
        <dbReference type="ARBA" id="ARBA00012438"/>
    </source>
</evidence>
<proteinExistence type="predicted"/>
<reference evidence="15" key="1">
    <citation type="submission" date="2016-05" db="EMBL/GenBank/DDBJ databases">
        <authorList>
            <person name="Lavstsen T."/>
            <person name="Jespersen J.S."/>
        </authorList>
    </citation>
    <scope>NUCLEOTIDE SEQUENCE</scope>
    <source>
        <strain evidence="15">PFRJS10</strain>
    </source>
</reference>
<organism evidence="15">
    <name type="scientific">Propionibacterium freudenreichii</name>
    <dbReference type="NCBI Taxonomy" id="1744"/>
    <lineage>
        <taxon>Bacteria</taxon>
        <taxon>Bacillati</taxon>
        <taxon>Actinomycetota</taxon>
        <taxon>Actinomycetes</taxon>
        <taxon>Propionibacteriales</taxon>
        <taxon>Propionibacteriaceae</taxon>
        <taxon>Propionibacterium</taxon>
    </lineage>
</organism>
<dbReference type="InterPro" id="IPR055558">
    <property type="entry name" value="DUF7134"/>
</dbReference>
<evidence type="ECO:0000256" key="4">
    <source>
        <dbReference type="ARBA" id="ARBA00022679"/>
    </source>
</evidence>
<dbReference type="Gene3D" id="1.20.5.1930">
    <property type="match status" value="1"/>
</dbReference>
<dbReference type="GO" id="GO:0046983">
    <property type="term" value="F:protein dimerization activity"/>
    <property type="evidence" value="ECO:0007669"/>
    <property type="project" value="InterPro"/>
</dbReference>
<evidence type="ECO:0000256" key="7">
    <source>
        <dbReference type="ARBA" id="ARBA00022840"/>
    </source>
</evidence>
<dbReference type="AlphaFoldDB" id="A0A2C6ZT73"/>
<gene>
    <name evidence="15" type="ORF">PFR_JS10_2115</name>
</gene>
<name>A0A2C6ZT73_9ACTN</name>
<evidence type="ECO:0000256" key="3">
    <source>
        <dbReference type="ARBA" id="ARBA00022553"/>
    </source>
</evidence>
<dbReference type="PANTHER" id="PTHR24421:SF10">
    <property type="entry name" value="NITRATE_NITRITE SENSOR PROTEIN NARQ"/>
    <property type="match status" value="1"/>
</dbReference>
<dbReference type="CDD" id="cd16917">
    <property type="entry name" value="HATPase_UhpB-NarQ-NarX-like"/>
    <property type="match status" value="1"/>
</dbReference>
<dbReference type="PANTHER" id="PTHR24421">
    <property type="entry name" value="NITRATE/NITRITE SENSOR PROTEIN NARX-RELATED"/>
    <property type="match status" value="1"/>
</dbReference>
<feature type="domain" description="Signal transduction histidine kinase subgroup 3 dimerisation and phosphoacceptor" evidence="13">
    <location>
        <begin position="201"/>
        <end position="272"/>
    </location>
</feature>
<feature type="region of interest" description="Disordered" evidence="10">
    <location>
        <begin position="407"/>
        <end position="440"/>
    </location>
</feature>
<feature type="compositionally biased region" description="Basic and acidic residues" evidence="10">
    <location>
        <begin position="421"/>
        <end position="440"/>
    </location>
</feature>
<keyword evidence="11" id="KW-1133">Transmembrane helix</keyword>
<evidence type="ECO:0000256" key="1">
    <source>
        <dbReference type="ARBA" id="ARBA00000085"/>
    </source>
</evidence>
<dbReference type="RefSeq" id="WP_231994183.1">
    <property type="nucleotide sequence ID" value="NZ_JBJDUN010000009.1"/>
</dbReference>
<keyword evidence="8" id="KW-0902">Two-component regulatory system</keyword>
<accession>A0A2C6ZT73</accession>
<keyword evidence="11" id="KW-0812">Transmembrane</keyword>